<dbReference type="EnsemblPlants" id="Solyc03g113890.1.1">
    <property type="protein sequence ID" value="Solyc03g113890.1.1.1"/>
    <property type="gene ID" value="Solyc03g113890.1"/>
</dbReference>
<dbReference type="InParanoid" id="A0A3Q7GFQ4"/>
<dbReference type="GO" id="GO:0010026">
    <property type="term" value="P:trichome differentiation"/>
    <property type="evidence" value="ECO:0000318"/>
    <property type="project" value="GO_Central"/>
</dbReference>
<dbReference type="GO" id="GO:0005634">
    <property type="term" value="C:nucleus"/>
    <property type="evidence" value="ECO:0000318"/>
    <property type="project" value="GO_Central"/>
</dbReference>
<dbReference type="GO" id="GO:0000976">
    <property type="term" value="F:transcription cis-regulatory region binding"/>
    <property type="evidence" value="ECO:0000318"/>
    <property type="project" value="GO_Central"/>
</dbReference>
<dbReference type="PROSITE" id="PS50157">
    <property type="entry name" value="ZINC_FINGER_C2H2_2"/>
    <property type="match status" value="1"/>
</dbReference>
<dbReference type="SUPFAM" id="SSF57667">
    <property type="entry name" value="beta-beta-alpha zinc fingers"/>
    <property type="match status" value="1"/>
</dbReference>
<keyword evidence="1" id="KW-0479">Metal-binding</keyword>
<keyword evidence="1" id="KW-0863">Zinc-finger</keyword>
<dbReference type="InterPro" id="IPR036236">
    <property type="entry name" value="Znf_C2H2_sf"/>
</dbReference>
<reference evidence="3" key="1">
    <citation type="journal article" date="2012" name="Nature">
        <title>The tomato genome sequence provides insights into fleshy fruit evolution.</title>
        <authorList>
            <consortium name="Tomato Genome Consortium"/>
        </authorList>
    </citation>
    <scope>NUCLEOTIDE SEQUENCE [LARGE SCALE GENOMIC DNA]</scope>
    <source>
        <strain evidence="3">cv. Heinz 1706</strain>
    </source>
</reference>
<evidence type="ECO:0000313" key="4">
    <source>
        <dbReference type="Proteomes" id="UP000004994"/>
    </source>
</evidence>
<dbReference type="GO" id="GO:0010090">
    <property type="term" value="P:trichome morphogenesis"/>
    <property type="evidence" value="ECO:0007669"/>
    <property type="project" value="InterPro"/>
</dbReference>
<dbReference type="InterPro" id="IPR013087">
    <property type="entry name" value="Znf_C2H2_type"/>
</dbReference>
<keyword evidence="1" id="KW-0862">Zinc</keyword>
<evidence type="ECO:0000256" key="1">
    <source>
        <dbReference type="PROSITE-ProRule" id="PRU00042"/>
    </source>
</evidence>
<evidence type="ECO:0000259" key="2">
    <source>
        <dbReference type="PROSITE" id="PS50157"/>
    </source>
</evidence>
<organism evidence="3">
    <name type="scientific">Solanum lycopersicum</name>
    <name type="common">Tomato</name>
    <name type="synonym">Lycopersicon esculentum</name>
    <dbReference type="NCBI Taxonomy" id="4081"/>
    <lineage>
        <taxon>Eukaryota</taxon>
        <taxon>Viridiplantae</taxon>
        <taxon>Streptophyta</taxon>
        <taxon>Embryophyta</taxon>
        <taxon>Tracheophyta</taxon>
        <taxon>Spermatophyta</taxon>
        <taxon>Magnoliopsida</taxon>
        <taxon>eudicotyledons</taxon>
        <taxon>Gunneridae</taxon>
        <taxon>Pentapetalae</taxon>
        <taxon>asterids</taxon>
        <taxon>lamiids</taxon>
        <taxon>Solanales</taxon>
        <taxon>Solanaceae</taxon>
        <taxon>Solanoideae</taxon>
        <taxon>Solaneae</taxon>
        <taxon>Solanum</taxon>
        <taxon>Solanum subgen. Lycopersicon</taxon>
    </lineage>
</organism>
<dbReference type="GO" id="GO:0009736">
    <property type="term" value="P:cytokinin-activated signaling pathway"/>
    <property type="evidence" value="ECO:0000318"/>
    <property type="project" value="GO_Central"/>
</dbReference>
<dbReference type="PANTHER" id="PTHR46353:SF8">
    <property type="entry name" value="ZINC FINGER PROTEIN JAGGED-LIKE"/>
    <property type="match status" value="1"/>
</dbReference>
<feature type="domain" description="C2H2-type" evidence="2">
    <location>
        <begin position="107"/>
        <end position="134"/>
    </location>
</feature>
<evidence type="ECO:0000313" key="3">
    <source>
        <dbReference type="EnsemblPlants" id="Solyc03g113890.1.1.1"/>
    </source>
</evidence>
<reference evidence="3" key="2">
    <citation type="submission" date="2019-01" db="UniProtKB">
        <authorList>
            <consortium name="EnsemblPlants"/>
        </authorList>
    </citation>
    <scope>IDENTIFICATION</scope>
    <source>
        <strain evidence="3">cv. Heinz 1706</strain>
    </source>
</reference>
<dbReference type="PaxDb" id="4081-Solyc03g113890.1.1"/>
<name>A0A3Q7GFQ4_SOLLC</name>
<dbReference type="Gramene" id="Solyc03g113890.1.1">
    <property type="protein sequence ID" value="Solyc03g113890.1.1.1"/>
    <property type="gene ID" value="Solyc03g113890.1"/>
</dbReference>
<dbReference type="InterPro" id="IPR044299">
    <property type="entry name" value="GIS3/ZFP5/ZFP6"/>
</dbReference>
<protein>
    <recommendedName>
        <fullName evidence="2">C2H2-type domain-containing protein</fullName>
    </recommendedName>
</protein>
<dbReference type="GO" id="GO:0008270">
    <property type="term" value="F:zinc ion binding"/>
    <property type="evidence" value="ECO:0007669"/>
    <property type="project" value="UniProtKB-KW"/>
</dbReference>
<dbReference type="GO" id="GO:0009740">
    <property type="term" value="P:gibberellic acid mediated signaling pathway"/>
    <property type="evidence" value="ECO:0000318"/>
    <property type="project" value="GO_Central"/>
</dbReference>
<dbReference type="PROSITE" id="PS00028">
    <property type="entry name" value="ZINC_FINGER_C2H2_1"/>
    <property type="match status" value="1"/>
</dbReference>
<dbReference type="STRING" id="4081.A0A3Q7GFQ4"/>
<accession>A0A3Q7GFQ4</accession>
<keyword evidence="4" id="KW-1185">Reference proteome</keyword>
<dbReference type="Proteomes" id="UP000004994">
    <property type="component" value="Chromosome 3"/>
</dbReference>
<dbReference type="OMA" id="IFGFEVN"/>
<proteinExistence type="predicted"/>
<sequence>MDEALYQKSTNLNLLSTGLNGTDNVCCKTTTSDKKLRIFGFEVSPCSNDIISSKSESGESISSSETFEDERLVEKTSISMSSSSIVLPNPNENLRNLSSSVFSKFKYECRFCLKKFANSRALGGHQNAHRKERLKKKRMDLEAKRASSMLHFFSLIRNGGVIYPYYSLSHQNLFVSGSSTINFSSVYHCQNGTHPLYVVVDAHPQGELQLQNNCSTLLQGGESRERDLLS</sequence>
<dbReference type="Gene3D" id="3.30.160.60">
    <property type="entry name" value="Classic Zinc Finger"/>
    <property type="match status" value="1"/>
</dbReference>
<dbReference type="PANTHER" id="PTHR46353">
    <property type="entry name" value="ZINC FINGER PROTEIN 5"/>
    <property type="match status" value="1"/>
</dbReference>
<dbReference type="GO" id="GO:0003700">
    <property type="term" value="F:DNA-binding transcription factor activity"/>
    <property type="evidence" value="ECO:0000318"/>
    <property type="project" value="GO_Central"/>
</dbReference>
<dbReference type="AlphaFoldDB" id="A0A3Q7GFQ4"/>